<sequence length="177" mass="18277">MTTFGTREYVVAALRAGASGYLVKDTRGEELIAALHAARVGEMPLSSGVRRELVSTLADVAGCAGGVHHRGGPGGPGTDQPAGARLDGPHPVPGPGLAAGPQEHLRARGAVHPVRGADHLHHRLDARPALTRAHPLLHWRAGSRRRSSSTRRGWAPSCPCSVPPSPSCSPAVSATCS</sequence>
<dbReference type="EMBL" id="SDMQ01000013">
    <property type="protein sequence ID" value="TBT83203.1"/>
    <property type="molecule type" value="Genomic_DNA"/>
</dbReference>
<proteinExistence type="predicted"/>
<organism evidence="4 5">
    <name type="scientific">Propioniciclava sinopodophylli</name>
    <dbReference type="NCBI Taxonomy" id="1837344"/>
    <lineage>
        <taxon>Bacteria</taxon>
        <taxon>Bacillati</taxon>
        <taxon>Actinomycetota</taxon>
        <taxon>Actinomycetes</taxon>
        <taxon>Propionibacteriales</taxon>
        <taxon>Propionibacteriaceae</taxon>
        <taxon>Propioniciclava</taxon>
    </lineage>
</organism>
<evidence type="ECO:0000313" key="4">
    <source>
        <dbReference type="EMBL" id="TBT83203.1"/>
    </source>
</evidence>
<dbReference type="OrthoDB" id="9808843at2"/>
<comment type="caution">
    <text evidence="4">The sequence shown here is derived from an EMBL/GenBank/DDBJ whole genome shotgun (WGS) entry which is preliminary data.</text>
</comment>
<name>A0A4Q9KDL4_9ACTN</name>
<protein>
    <submittedName>
        <fullName evidence="4">Response regulator transcription factor</fullName>
    </submittedName>
</protein>
<dbReference type="GO" id="GO:0000160">
    <property type="term" value="P:phosphorelay signal transduction system"/>
    <property type="evidence" value="ECO:0007669"/>
    <property type="project" value="InterPro"/>
</dbReference>
<feature type="compositionally biased region" description="Low complexity" evidence="2">
    <location>
        <begin position="168"/>
        <end position="177"/>
    </location>
</feature>
<evidence type="ECO:0000256" key="1">
    <source>
        <dbReference type="PROSITE-ProRule" id="PRU00169"/>
    </source>
</evidence>
<gene>
    <name evidence="4" type="ORF">ET989_12055</name>
</gene>
<dbReference type="InterPro" id="IPR001789">
    <property type="entry name" value="Sig_transdc_resp-reg_receiver"/>
</dbReference>
<dbReference type="AlphaFoldDB" id="A0A4Q9KDL4"/>
<feature type="domain" description="Response regulatory" evidence="3">
    <location>
        <begin position="1"/>
        <end position="39"/>
    </location>
</feature>
<dbReference type="Proteomes" id="UP000292373">
    <property type="component" value="Unassembled WGS sequence"/>
</dbReference>
<dbReference type="SUPFAM" id="SSF52172">
    <property type="entry name" value="CheY-like"/>
    <property type="match status" value="1"/>
</dbReference>
<dbReference type="Gene3D" id="3.40.50.2300">
    <property type="match status" value="1"/>
</dbReference>
<evidence type="ECO:0000259" key="3">
    <source>
        <dbReference type="PROSITE" id="PS50110"/>
    </source>
</evidence>
<keyword evidence="5" id="KW-1185">Reference proteome</keyword>
<reference evidence="4 5" key="1">
    <citation type="submission" date="2019-01" db="EMBL/GenBank/DDBJ databases">
        <title>Lactibacter flavus gen. nov., sp. nov., a novel bacterium of the family Propionibacteriaceae isolated from raw milk and dairy products.</title>
        <authorList>
            <person name="Huptas C."/>
            <person name="Wenning M."/>
            <person name="Breitenwieser F."/>
            <person name="Doll E."/>
            <person name="Von Neubeck M."/>
            <person name="Busse H.-J."/>
            <person name="Scherer S."/>
        </authorList>
    </citation>
    <scope>NUCLEOTIDE SEQUENCE [LARGE SCALE GENOMIC DNA]</scope>
    <source>
        <strain evidence="4 5">KCTC 33808</strain>
    </source>
</reference>
<comment type="caution">
    <text evidence="1">Lacks conserved residue(s) required for the propagation of feature annotation.</text>
</comment>
<feature type="region of interest" description="Disordered" evidence="2">
    <location>
        <begin position="141"/>
        <end position="177"/>
    </location>
</feature>
<accession>A0A4Q9KDL4</accession>
<evidence type="ECO:0000256" key="2">
    <source>
        <dbReference type="SAM" id="MobiDB-lite"/>
    </source>
</evidence>
<dbReference type="InterPro" id="IPR011006">
    <property type="entry name" value="CheY-like_superfamily"/>
</dbReference>
<evidence type="ECO:0000313" key="5">
    <source>
        <dbReference type="Proteomes" id="UP000292373"/>
    </source>
</evidence>
<feature type="compositionally biased region" description="Low complexity" evidence="2">
    <location>
        <begin position="150"/>
        <end position="160"/>
    </location>
</feature>
<dbReference type="PROSITE" id="PS50110">
    <property type="entry name" value="RESPONSE_REGULATORY"/>
    <property type="match status" value="1"/>
</dbReference>
<feature type="region of interest" description="Disordered" evidence="2">
    <location>
        <begin position="65"/>
        <end position="101"/>
    </location>
</feature>